<comment type="caution">
    <text evidence="8">The sequence shown here is derived from an EMBL/GenBank/DDBJ whole genome shotgun (WGS) entry which is preliminary data.</text>
</comment>
<dbReference type="GO" id="GO:0005198">
    <property type="term" value="F:structural molecule activity"/>
    <property type="evidence" value="ECO:0007669"/>
    <property type="project" value="InterPro"/>
</dbReference>
<dbReference type="STRING" id="1209962.L0PFK6"/>
<keyword evidence="7" id="KW-0175">Coiled coil</keyword>
<accession>L0PFK6</accession>
<keyword evidence="3 6" id="KW-0472">Membrane</keyword>
<dbReference type="GO" id="GO:0030130">
    <property type="term" value="C:clathrin coat of trans-Golgi network vesicle"/>
    <property type="evidence" value="ECO:0007669"/>
    <property type="project" value="InterPro"/>
</dbReference>
<dbReference type="EMBL" id="CAKM01000280">
    <property type="protein sequence ID" value="CCJ31186.1"/>
    <property type="molecule type" value="Genomic_DNA"/>
</dbReference>
<name>L0PFK6_PNEJI</name>
<organism evidence="9">
    <name type="scientific">Pneumocystis jirovecii</name>
    <name type="common">Human pneumocystis pneumonia agent</name>
    <dbReference type="NCBI Taxonomy" id="42068"/>
    <lineage>
        <taxon>Eukaryota</taxon>
        <taxon>Fungi</taxon>
        <taxon>Dikarya</taxon>
        <taxon>Ascomycota</taxon>
        <taxon>Taphrinomycotina</taxon>
        <taxon>Pneumocystomycetes</taxon>
        <taxon>Pneumocystaceae</taxon>
        <taxon>Pneumocystis</taxon>
    </lineage>
</organism>
<comment type="subcellular location">
    <subcellularLocation>
        <location evidence="1 6">Cytoplasmic vesicle membrane</location>
        <topology evidence="1 6">Peripheral membrane protein</topology>
        <orientation evidence="1 6">Cytoplasmic side</orientation>
    </subcellularLocation>
    <subcellularLocation>
        <location evidence="6">Membrane</location>
        <location evidence="6">Coated pit</location>
        <topology evidence="6">Peripheral membrane protein</topology>
        <orientation evidence="6">Cytoplasmic side</orientation>
    </subcellularLocation>
    <text evidence="6">Cytoplasmic face of coated pits and vesicles.</text>
</comment>
<evidence type="ECO:0000313" key="9">
    <source>
        <dbReference type="Proteomes" id="UP000010422"/>
    </source>
</evidence>
<evidence type="ECO:0000256" key="3">
    <source>
        <dbReference type="ARBA" id="ARBA00023136"/>
    </source>
</evidence>
<dbReference type="InParanoid" id="L0PFK6"/>
<proteinExistence type="inferred from homology"/>
<comment type="function">
    <text evidence="6">Clathrin is the major protein of the polyhedral coat of coated pits and vesicles.</text>
</comment>
<evidence type="ECO:0000256" key="6">
    <source>
        <dbReference type="RuleBase" id="RU363137"/>
    </source>
</evidence>
<reference evidence="8 9" key="1">
    <citation type="journal article" date="2012" name="MBio">
        <title>De novo assembly of the Pneumocystis jirovecii genome from a single bronchoalveolar lavage fluid specimen from a patient.</title>
        <authorList>
            <person name="Cisse O.H."/>
            <person name="Pagni M."/>
            <person name="Hauser P.M."/>
        </authorList>
    </citation>
    <scope>NUCLEOTIDE SEQUENCE [LARGE SCALE GENOMIC DNA]</scope>
    <source>
        <strain evidence="8 9">SE8</strain>
    </source>
</reference>
<gene>
    <name evidence="8" type="ORF">PNEJI1_000975</name>
</gene>
<dbReference type="InterPro" id="IPR000996">
    <property type="entry name" value="Clathrin_L-chain"/>
</dbReference>
<evidence type="ECO:0000256" key="1">
    <source>
        <dbReference type="ARBA" id="ARBA00004180"/>
    </source>
</evidence>
<evidence type="ECO:0000313" key="8">
    <source>
        <dbReference type="EMBL" id="CCJ31186.1"/>
    </source>
</evidence>
<dbReference type="AlphaFoldDB" id="L0PFK6"/>
<dbReference type="Pfam" id="PF01086">
    <property type="entry name" value="Clathrin_lg_ch"/>
    <property type="match status" value="1"/>
</dbReference>
<evidence type="ECO:0000256" key="2">
    <source>
        <dbReference type="ARBA" id="ARBA00005263"/>
    </source>
</evidence>
<feature type="coiled-coil region" evidence="7">
    <location>
        <begin position="68"/>
        <end position="108"/>
    </location>
</feature>
<protein>
    <recommendedName>
        <fullName evidence="6">Clathrin light chain</fullName>
    </recommendedName>
</protein>
<keyword evidence="5 6" id="KW-0968">Cytoplasmic vesicle</keyword>
<dbReference type="GO" id="GO:0030132">
    <property type="term" value="C:clathrin coat of coated pit"/>
    <property type="evidence" value="ECO:0007669"/>
    <property type="project" value="InterPro"/>
</dbReference>
<dbReference type="GO" id="GO:0006886">
    <property type="term" value="P:intracellular protein transport"/>
    <property type="evidence" value="ECO:0007669"/>
    <property type="project" value="InterPro"/>
</dbReference>
<keyword evidence="4 6" id="KW-0168">Coated pit</keyword>
<evidence type="ECO:0000256" key="7">
    <source>
        <dbReference type="SAM" id="Coils"/>
    </source>
</evidence>
<dbReference type="Proteomes" id="UP000010422">
    <property type="component" value="Unassembled WGS sequence"/>
</dbReference>
<evidence type="ECO:0000256" key="4">
    <source>
        <dbReference type="ARBA" id="ARBA00023176"/>
    </source>
</evidence>
<evidence type="ECO:0000256" key="5">
    <source>
        <dbReference type="ARBA" id="ARBA00023329"/>
    </source>
</evidence>
<dbReference type="GO" id="GO:0016192">
    <property type="term" value="P:vesicle-mediated transport"/>
    <property type="evidence" value="ECO:0007669"/>
    <property type="project" value="InterPro"/>
</dbReference>
<comment type="similarity">
    <text evidence="2 6">Belongs to the clathrin light chain family.</text>
</comment>
<sequence>MSNFPSLEEFDAANHHITLNRHKPQFKIQDEIPSKTIYLNDTQTETKDANINTLYVEEPIFLQEWRQQRELDIQKRDEENELKKIERIEAAKEAIKNFYETIKFENRKKQEEFLLERSKESHGTLWERIVKLLNLSDTTSELLLNLEKDPNAPVVIKKQ</sequence>
<dbReference type="VEuPathDB" id="FungiDB:PNEJI1_000975"/>